<dbReference type="OrthoDB" id="7340239at2"/>
<feature type="chain" id="PRO_5005467317" description="Lysozyme inhibitor LprI-like N-terminal domain-containing protein" evidence="1">
    <location>
        <begin position="27"/>
        <end position="198"/>
    </location>
</feature>
<dbReference type="RefSeq" id="WP_017341524.1">
    <property type="nucleotide sequence ID" value="NZ_CP010945.1"/>
</dbReference>
<dbReference type="Pfam" id="PF07007">
    <property type="entry name" value="LprI"/>
    <property type="match status" value="1"/>
</dbReference>
<evidence type="ECO:0000313" key="3">
    <source>
        <dbReference type="EMBL" id="AKV05651.1"/>
    </source>
</evidence>
<name>A0A0K1QIS2_PSEFL</name>
<accession>A0A0K1QIS2</accession>
<dbReference type="AlphaFoldDB" id="A0A0K1QIS2"/>
<dbReference type="Gene3D" id="1.20.1270.180">
    <property type="match status" value="1"/>
</dbReference>
<organism evidence="3 4">
    <name type="scientific">Pseudomonas fluorescens NCIMB 11764</name>
    <dbReference type="NCBI Taxonomy" id="1221522"/>
    <lineage>
        <taxon>Bacteria</taxon>
        <taxon>Pseudomonadati</taxon>
        <taxon>Pseudomonadota</taxon>
        <taxon>Gammaproteobacteria</taxon>
        <taxon>Pseudomonadales</taxon>
        <taxon>Pseudomonadaceae</taxon>
        <taxon>Pseudomonas</taxon>
    </lineage>
</organism>
<reference evidence="3 4" key="1">
    <citation type="journal article" date="2012" name="J. Bacteriol.">
        <title>Draft genome sequence of the cyanide-utilizing bacterium Pseudomonas fluorescens strain NCIMB 11764.</title>
        <authorList>
            <person name="Vilo C.A."/>
            <person name="Benedik M.J."/>
            <person name="Kunz D.A."/>
            <person name="Dong Q."/>
        </authorList>
    </citation>
    <scope>NUCLEOTIDE SEQUENCE [LARGE SCALE GENOMIC DNA]</scope>
    <source>
        <strain evidence="3 4">NCIMB 11764</strain>
    </source>
</reference>
<dbReference type="Proteomes" id="UP000017175">
    <property type="component" value="Chromosome"/>
</dbReference>
<protein>
    <recommendedName>
        <fullName evidence="2">Lysozyme inhibitor LprI-like N-terminal domain-containing protein</fullName>
    </recommendedName>
</protein>
<evidence type="ECO:0000259" key="2">
    <source>
        <dbReference type="Pfam" id="PF07007"/>
    </source>
</evidence>
<dbReference type="InterPro" id="IPR009739">
    <property type="entry name" value="LprI-like_N"/>
</dbReference>
<gene>
    <name evidence="3" type="ORF">B723_04280</name>
</gene>
<dbReference type="EMBL" id="CP010945">
    <property type="protein sequence ID" value="AKV05651.1"/>
    <property type="molecule type" value="Genomic_DNA"/>
</dbReference>
<sequence length="198" mass="22034">MQLLEIIHKSFAVLSILSVSMGFAVADVKCNSESLTNQEIVTCSQAVFVKVDKVLNEQYKVLASELDGSLKSELLVTQKNWIKLKDGYCNDESDGASGEEAPIEKLSCMKQLTSFRLSELIYLRTGVIGDGFYKAVSVVNEKATAMDYAKAVDYVAGDVDFGPAWKEYAEKNCAMTQKLYGEMPGRCMARMRFQMPIY</sequence>
<dbReference type="PANTHER" id="PTHR39176:SF1">
    <property type="entry name" value="PERIPLASMIC PROTEIN"/>
    <property type="match status" value="1"/>
</dbReference>
<evidence type="ECO:0000256" key="1">
    <source>
        <dbReference type="SAM" id="SignalP"/>
    </source>
</evidence>
<keyword evidence="1" id="KW-0732">Signal</keyword>
<proteinExistence type="predicted"/>
<dbReference type="PANTHER" id="PTHR39176">
    <property type="entry name" value="PERIPLASMIC PROTEIN-RELATED"/>
    <property type="match status" value="1"/>
</dbReference>
<evidence type="ECO:0000313" key="4">
    <source>
        <dbReference type="Proteomes" id="UP000017175"/>
    </source>
</evidence>
<feature type="signal peptide" evidence="1">
    <location>
        <begin position="1"/>
        <end position="26"/>
    </location>
</feature>
<feature type="domain" description="Lysozyme inhibitor LprI-like N-terminal" evidence="2">
    <location>
        <begin position="31"/>
        <end position="120"/>
    </location>
</feature>